<evidence type="ECO:0000313" key="1">
    <source>
        <dbReference type="EMBL" id="PON47562.1"/>
    </source>
</evidence>
<reference evidence="2" key="1">
    <citation type="submission" date="2016-06" db="EMBL/GenBank/DDBJ databases">
        <title>Parallel loss of symbiosis genes in relatives of nitrogen-fixing non-legume Parasponia.</title>
        <authorList>
            <person name="Van Velzen R."/>
            <person name="Holmer R."/>
            <person name="Bu F."/>
            <person name="Rutten L."/>
            <person name="Van Zeijl A."/>
            <person name="Liu W."/>
            <person name="Santuari L."/>
            <person name="Cao Q."/>
            <person name="Sharma T."/>
            <person name="Shen D."/>
            <person name="Roswanjaya Y."/>
            <person name="Wardhani T."/>
            <person name="Kalhor M.S."/>
            <person name="Jansen J."/>
            <person name="Van den Hoogen J."/>
            <person name="Gungor B."/>
            <person name="Hartog M."/>
            <person name="Hontelez J."/>
            <person name="Verver J."/>
            <person name="Yang W.-C."/>
            <person name="Schijlen E."/>
            <person name="Repin R."/>
            <person name="Schilthuizen M."/>
            <person name="Schranz E."/>
            <person name="Heidstra R."/>
            <person name="Miyata K."/>
            <person name="Fedorova E."/>
            <person name="Kohlen W."/>
            <person name="Bisseling T."/>
            <person name="Smit S."/>
            <person name="Geurts R."/>
        </authorList>
    </citation>
    <scope>NUCLEOTIDE SEQUENCE [LARGE SCALE GENOMIC DNA]</scope>
    <source>
        <strain evidence="2">cv. WU1-14</strain>
    </source>
</reference>
<accession>A0A2P5BFJ7</accession>
<sequence>MYKERKLKEISSELSMTSEYREKLTKLGLEHSHDNLIWRIPNIPTKRQYKIQHSTLIVAHNHDSSVIMVMGLSLKFSTVDSSKFHMELSLAASPA</sequence>
<dbReference type="EMBL" id="JXTB01000292">
    <property type="protein sequence ID" value="PON47562.1"/>
    <property type="molecule type" value="Genomic_DNA"/>
</dbReference>
<keyword evidence="2" id="KW-1185">Reference proteome</keyword>
<evidence type="ECO:0000313" key="2">
    <source>
        <dbReference type="Proteomes" id="UP000237105"/>
    </source>
</evidence>
<dbReference type="AlphaFoldDB" id="A0A2P5BFJ7"/>
<comment type="caution">
    <text evidence="1">The sequence shown here is derived from an EMBL/GenBank/DDBJ whole genome shotgun (WGS) entry which is preliminary data.</text>
</comment>
<organism evidence="1 2">
    <name type="scientific">Parasponia andersonii</name>
    <name type="common">Sponia andersonii</name>
    <dbReference type="NCBI Taxonomy" id="3476"/>
    <lineage>
        <taxon>Eukaryota</taxon>
        <taxon>Viridiplantae</taxon>
        <taxon>Streptophyta</taxon>
        <taxon>Embryophyta</taxon>
        <taxon>Tracheophyta</taxon>
        <taxon>Spermatophyta</taxon>
        <taxon>Magnoliopsida</taxon>
        <taxon>eudicotyledons</taxon>
        <taxon>Gunneridae</taxon>
        <taxon>Pentapetalae</taxon>
        <taxon>rosids</taxon>
        <taxon>fabids</taxon>
        <taxon>Rosales</taxon>
        <taxon>Cannabaceae</taxon>
        <taxon>Parasponia</taxon>
    </lineage>
</organism>
<gene>
    <name evidence="1" type="ORF">PanWU01x14_243210</name>
</gene>
<dbReference type="Proteomes" id="UP000237105">
    <property type="component" value="Unassembled WGS sequence"/>
</dbReference>
<proteinExistence type="predicted"/>
<protein>
    <submittedName>
        <fullName evidence="1">Uncharacterized protein</fullName>
    </submittedName>
</protein>
<name>A0A2P5BFJ7_PARAD</name>